<dbReference type="SMART" id="SM00729">
    <property type="entry name" value="Elp3"/>
    <property type="match status" value="1"/>
</dbReference>
<evidence type="ECO:0000256" key="5">
    <source>
        <dbReference type="ARBA" id="ARBA00022723"/>
    </source>
</evidence>
<organism evidence="11 12">
    <name type="scientific">Brotocaccenecus cirricatena</name>
    <dbReference type="NCBI Taxonomy" id="3064195"/>
    <lineage>
        <taxon>Bacteria</taxon>
        <taxon>Bacillati</taxon>
        <taxon>Bacillota</taxon>
        <taxon>Clostridia</taxon>
        <taxon>Eubacteriales</taxon>
        <taxon>Oscillospiraceae</taxon>
        <taxon>Brotocaccenecus</taxon>
    </lineage>
</organism>
<feature type="domain" description="Radical SAM core" evidence="10">
    <location>
        <begin position="6"/>
        <end position="241"/>
    </location>
</feature>
<evidence type="ECO:0000256" key="8">
    <source>
        <dbReference type="ARBA" id="ARBA00023186"/>
    </source>
</evidence>
<dbReference type="PANTHER" id="PTHR13932">
    <property type="entry name" value="COPROPORPHYRINIGEN III OXIDASE"/>
    <property type="match status" value="1"/>
</dbReference>
<keyword evidence="12" id="KW-1185">Reference proteome</keyword>
<keyword evidence="4 9" id="KW-0949">S-adenosyl-L-methionine</keyword>
<dbReference type="SFLD" id="SFLDG01065">
    <property type="entry name" value="anaerobic_coproporphyrinogen-I"/>
    <property type="match status" value="1"/>
</dbReference>
<comment type="function">
    <text evidence="9">Probably acts as a heme chaperone, transferring heme to an unknown acceptor. Binds one molecule of heme per monomer, possibly covalently. Binds 1 [4Fe-4S] cluster. The cluster is coordinated with 3 cysteines and an exchangeable S-adenosyl-L-methionine.</text>
</comment>
<sequence length="402" mass="45894">MKKPVIDRNRPLGLYLHIPFCKAKCAYCDFYSLPHSEEKMDAYAAALARHITEVAPQMQNHRVDTVYFGGGTPSYLGHKRLIALLKTVKKQCRVWDRAEITLEANPDSAGDWRALRALRRAGFNRISLGVQSSDDETLRRLGRIHTWQQVKDAVAACRKAGLDNISLDLIYGLPDQTMEQWENTLADALVLAPRHISCYGLKLEEGTPLYDRRESLNLPDGDLQADMYLYAVELLGQNGYQQYEISNFAQPGYESRHNLKYWMLEEYAGFGPGAYSDFGGVRYGYTRDLDGYIAGRLDLAESEHISPQEREMEYIMLRLRTARGIDIREFENRFRQRFTPLAAILESCAAHGLARQTETGWCLTPRGFLVSNRIIGDLQEELNREKAQRLARAAQGDYRVVE</sequence>
<keyword evidence="3 9" id="KW-0349">Heme</keyword>
<dbReference type="InterPro" id="IPR004559">
    <property type="entry name" value="HemW-like"/>
</dbReference>
<dbReference type="SFLD" id="SFLDG01082">
    <property type="entry name" value="B12-binding_domain_containing"/>
    <property type="match status" value="1"/>
</dbReference>
<evidence type="ECO:0000256" key="6">
    <source>
        <dbReference type="ARBA" id="ARBA00023004"/>
    </source>
</evidence>
<dbReference type="SFLD" id="SFLDF00288">
    <property type="entry name" value="HemN-like__clustered_with_nucl"/>
    <property type="match status" value="1"/>
</dbReference>
<dbReference type="GO" id="GO:0005737">
    <property type="term" value="C:cytoplasm"/>
    <property type="evidence" value="ECO:0007669"/>
    <property type="project" value="UniProtKB-SubCell"/>
</dbReference>
<evidence type="ECO:0000256" key="4">
    <source>
        <dbReference type="ARBA" id="ARBA00022691"/>
    </source>
</evidence>
<evidence type="ECO:0000256" key="3">
    <source>
        <dbReference type="ARBA" id="ARBA00022617"/>
    </source>
</evidence>
<reference evidence="11" key="1">
    <citation type="submission" date="2021-10" db="EMBL/GenBank/DDBJ databases">
        <title>Anaerobic single-cell dispensing facilitates the cultivation of human gut bacteria.</title>
        <authorList>
            <person name="Afrizal A."/>
        </authorList>
    </citation>
    <scope>NUCLEOTIDE SEQUENCE</scope>
    <source>
        <strain evidence="11">CLA-AA-H272</strain>
    </source>
</reference>
<keyword evidence="7 9" id="KW-0411">Iron-sulfur</keyword>
<evidence type="ECO:0000256" key="1">
    <source>
        <dbReference type="ARBA" id="ARBA00006100"/>
    </source>
</evidence>
<comment type="subcellular location">
    <subcellularLocation>
        <location evidence="9">Cytoplasm</location>
    </subcellularLocation>
</comment>
<dbReference type="RefSeq" id="WP_302930138.1">
    <property type="nucleotide sequence ID" value="NZ_JAJEPW010000094.1"/>
</dbReference>
<evidence type="ECO:0000256" key="7">
    <source>
        <dbReference type="ARBA" id="ARBA00023014"/>
    </source>
</evidence>
<dbReference type="InterPro" id="IPR006638">
    <property type="entry name" value="Elp3/MiaA/NifB-like_rSAM"/>
</dbReference>
<dbReference type="SFLD" id="SFLDS00029">
    <property type="entry name" value="Radical_SAM"/>
    <property type="match status" value="1"/>
</dbReference>
<dbReference type="InterPro" id="IPR058240">
    <property type="entry name" value="rSAM_sf"/>
</dbReference>
<dbReference type="PROSITE" id="PS51918">
    <property type="entry name" value="RADICAL_SAM"/>
    <property type="match status" value="1"/>
</dbReference>
<dbReference type="InterPro" id="IPR013785">
    <property type="entry name" value="Aldolase_TIM"/>
</dbReference>
<evidence type="ECO:0000313" key="11">
    <source>
        <dbReference type="EMBL" id="MCC2131020.1"/>
    </source>
</evidence>
<evidence type="ECO:0000313" key="12">
    <source>
        <dbReference type="Proteomes" id="UP001199319"/>
    </source>
</evidence>
<dbReference type="Proteomes" id="UP001199319">
    <property type="component" value="Unassembled WGS sequence"/>
</dbReference>
<dbReference type="CDD" id="cd01335">
    <property type="entry name" value="Radical_SAM"/>
    <property type="match status" value="1"/>
</dbReference>
<gene>
    <name evidence="11" type="primary">hemW</name>
    <name evidence="11" type="ORF">LKD37_16220</name>
</gene>
<dbReference type="EMBL" id="JAJEPW010000094">
    <property type="protein sequence ID" value="MCC2131020.1"/>
    <property type="molecule type" value="Genomic_DNA"/>
</dbReference>
<dbReference type="SFLD" id="SFLDF00562">
    <property type="entry name" value="HemN-like__clustered_with_heat"/>
    <property type="match status" value="1"/>
</dbReference>
<dbReference type="AlphaFoldDB" id="A0AAE3AIM5"/>
<name>A0AAE3AIM5_9FIRM</name>
<evidence type="ECO:0000259" key="10">
    <source>
        <dbReference type="PROSITE" id="PS51918"/>
    </source>
</evidence>
<accession>A0AAE3AIM5</accession>
<dbReference type="GO" id="GO:0004109">
    <property type="term" value="F:coproporphyrinogen oxidase activity"/>
    <property type="evidence" value="ECO:0007669"/>
    <property type="project" value="InterPro"/>
</dbReference>
<dbReference type="NCBIfam" id="TIGR00539">
    <property type="entry name" value="hemN_rel"/>
    <property type="match status" value="1"/>
</dbReference>
<dbReference type="GO" id="GO:0046872">
    <property type="term" value="F:metal ion binding"/>
    <property type="evidence" value="ECO:0007669"/>
    <property type="project" value="UniProtKB-UniRule"/>
</dbReference>
<dbReference type="PANTHER" id="PTHR13932:SF5">
    <property type="entry name" value="RADICAL S-ADENOSYL METHIONINE DOMAIN-CONTAINING PROTEIN 1, MITOCHONDRIAL"/>
    <property type="match status" value="1"/>
</dbReference>
<dbReference type="InterPro" id="IPR034505">
    <property type="entry name" value="Coproporphyrinogen-III_oxidase"/>
</dbReference>
<comment type="caution">
    <text evidence="11">The sequence shown here is derived from an EMBL/GenBank/DDBJ whole genome shotgun (WGS) entry which is preliminary data.</text>
</comment>
<proteinExistence type="inferred from homology"/>
<protein>
    <recommendedName>
        <fullName evidence="2 9">Heme chaperone HemW</fullName>
    </recommendedName>
</protein>
<keyword evidence="5 9" id="KW-0479">Metal-binding</keyword>
<evidence type="ECO:0000256" key="2">
    <source>
        <dbReference type="ARBA" id="ARBA00017228"/>
    </source>
</evidence>
<comment type="similarity">
    <text evidence="1">Belongs to the anaerobic coproporphyrinogen-III oxidase family. HemW subfamily.</text>
</comment>
<dbReference type="Pfam" id="PF04055">
    <property type="entry name" value="Radical_SAM"/>
    <property type="match status" value="1"/>
</dbReference>
<evidence type="ECO:0000256" key="9">
    <source>
        <dbReference type="RuleBase" id="RU364116"/>
    </source>
</evidence>
<dbReference type="SUPFAM" id="SSF102114">
    <property type="entry name" value="Radical SAM enzymes"/>
    <property type="match status" value="1"/>
</dbReference>
<keyword evidence="9" id="KW-0963">Cytoplasm</keyword>
<dbReference type="GO" id="GO:0006779">
    <property type="term" value="P:porphyrin-containing compound biosynthetic process"/>
    <property type="evidence" value="ECO:0007669"/>
    <property type="project" value="InterPro"/>
</dbReference>
<dbReference type="Gene3D" id="3.20.20.70">
    <property type="entry name" value="Aldolase class I"/>
    <property type="match status" value="1"/>
</dbReference>
<keyword evidence="9" id="KW-0004">4Fe-4S</keyword>
<keyword evidence="6 9" id="KW-0408">Iron</keyword>
<keyword evidence="8 9" id="KW-0143">Chaperone</keyword>
<dbReference type="GO" id="GO:0051539">
    <property type="term" value="F:4 iron, 4 sulfur cluster binding"/>
    <property type="evidence" value="ECO:0007669"/>
    <property type="project" value="UniProtKB-UniRule"/>
</dbReference>
<dbReference type="InterPro" id="IPR010723">
    <property type="entry name" value="HemN_C"/>
</dbReference>
<dbReference type="InterPro" id="IPR007197">
    <property type="entry name" value="rSAM"/>
</dbReference>
<dbReference type="Pfam" id="PF06969">
    <property type="entry name" value="HemN_C"/>
    <property type="match status" value="1"/>
</dbReference>